<feature type="compositionally biased region" description="Polar residues" evidence="1">
    <location>
        <begin position="181"/>
        <end position="194"/>
    </location>
</feature>
<evidence type="ECO:0000313" key="2">
    <source>
        <dbReference type="EMBL" id="CAG8616699.1"/>
    </source>
</evidence>
<dbReference type="GO" id="GO:0070449">
    <property type="term" value="C:elongin complex"/>
    <property type="evidence" value="ECO:0007669"/>
    <property type="project" value="InterPro"/>
</dbReference>
<feature type="compositionally biased region" description="Basic and acidic residues" evidence="1">
    <location>
        <begin position="257"/>
        <end position="266"/>
    </location>
</feature>
<evidence type="ECO:0000256" key="1">
    <source>
        <dbReference type="SAM" id="MobiDB-lite"/>
    </source>
</evidence>
<feature type="non-terminal residue" evidence="2">
    <location>
        <position position="1"/>
    </location>
</feature>
<accession>A0A9N9GML9</accession>
<feature type="compositionally biased region" description="Polar residues" evidence="1">
    <location>
        <begin position="267"/>
        <end position="298"/>
    </location>
</feature>
<feature type="region of interest" description="Disordered" evidence="1">
    <location>
        <begin position="178"/>
        <end position="298"/>
    </location>
</feature>
<comment type="caution">
    <text evidence="2">The sequence shown here is derived from an EMBL/GenBank/DDBJ whole genome shotgun (WGS) entry which is preliminary data.</text>
</comment>
<protein>
    <submittedName>
        <fullName evidence="2">15463_t:CDS:1</fullName>
    </submittedName>
</protein>
<dbReference type="OrthoDB" id="21513at2759"/>
<dbReference type="Pfam" id="PF06881">
    <property type="entry name" value="Elongin_A"/>
    <property type="match status" value="1"/>
</dbReference>
<gene>
    <name evidence="2" type="ORF">RFULGI_LOCUS7199</name>
</gene>
<dbReference type="InterPro" id="IPR010684">
    <property type="entry name" value="RNA_pol_II_trans_fac_SIII_A"/>
</dbReference>
<dbReference type="Proteomes" id="UP000789396">
    <property type="component" value="Unassembled WGS sequence"/>
</dbReference>
<evidence type="ECO:0000313" key="3">
    <source>
        <dbReference type="Proteomes" id="UP000789396"/>
    </source>
</evidence>
<reference evidence="2" key="1">
    <citation type="submission" date="2021-06" db="EMBL/GenBank/DDBJ databases">
        <authorList>
            <person name="Kallberg Y."/>
            <person name="Tangrot J."/>
            <person name="Rosling A."/>
        </authorList>
    </citation>
    <scope>NUCLEOTIDE SEQUENCE</scope>
    <source>
        <strain evidence="2">IN212</strain>
    </source>
</reference>
<dbReference type="AlphaFoldDB" id="A0A9N9GML9"/>
<dbReference type="EMBL" id="CAJVPZ010010129">
    <property type="protein sequence ID" value="CAG8616699.1"/>
    <property type="molecule type" value="Genomic_DNA"/>
</dbReference>
<organism evidence="2 3">
    <name type="scientific">Racocetra fulgida</name>
    <dbReference type="NCBI Taxonomy" id="60492"/>
    <lineage>
        <taxon>Eukaryota</taxon>
        <taxon>Fungi</taxon>
        <taxon>Fungi incertae sedis</taxon>
        <taxon>Mucoromycota</taxon>
        <taxon>Glomeromycotina</taxon>
        <taxon>Glomeromycetes</taxon>
        <taxon>Diversisporales</taxon>
        <taxon>Gigasporaceae</taxon>
        <taxon>Racocetra</taxon>
    </lineage>
</organism>
<name>A0A9N9GML9_9GLOM</name>
<dbReference type="GO" id="GO:0006368">
    <property type="term" value="P:transcription elongation by RNA polymerase II"/>
    <property type="evidence" value="ECO:0007669"/>
    <property type="project" value="InterPro"/>
</dbReference>
<proteinExistence type="predicted"/>
<sequence>MSSTSALSRAVMKKNSVPKLLELCYKKLISHKHRRSCAYVLVKTINELRSLEEANPHLMDEDMELWKDHFIRDQPNLSRKFVDSDKKDWPSALEKLRQSKKQHDRQKEEKKIKIIPGLHDPSSNRKNDYYRPIFKQQESITPANSQVTLKNNLRHEPYPVAAISSQRRANSVLPNNRAHSHVNSRITNSAPSRTSHMDLSGRTRPINSRVTNSSVQPHRTVNTVPIAQTRKPASSASIHSSKSSAHIPRNRNANDGVNRRTLDSRTSHSVTKASSRSSLTASTKVIPRTTKSSDNSHIIKTKLDVRQQLYSKNRCDIQNAKTATIKSSKQHLKPKK</sequence>
<keyword evidence="3" id="KW-1185">Reference proteome</keyword>
<dbReference type="Gene3D" id="6.10.250.3180">
    <property type="match status" value="1"/>
</dbReference>
<feature type="compositionally biased region" description="Low complexity" evidence="1">
    <location>
        <begin position="231"/>
        <end position="247"/>
    </location>
</feature>
<feature type="compositionally biased region" description="Polar residues" evidence="1">
    <location>
        <begin position="205"/>
        <end position="226"/>
    </location>
</feature>